<keyword evidence="3" id="KW-1185">Reference proteome</keyword>
<keyword evidence="2" id="KW-0808">Transferase</keyword>
<evidence type="ECO:0000256" key="1">
    <source>
        <dbReference type="SAM" id="MobiDB-lite"/>
    </source>
</evidence>
<dbReference type="OrthoDB" id="142078at2"/>
<dbReference type="Proteomes" id="UP000060699">
    <property type="component" value="Chromosome"/>
</dbReference>
<dbReference type="EMBL" id="CP013729">
    <property type="protein sequence ID" value="ALV06244.1"/>
    <property type="molecule type" value="Genomic_DNA"/>
</dbReference>
<dbReference type="PROSITE" id="PS50146">
    <property type="entry name" value="DAGK"/>
    <property type="match status" value="1"/>
</dbReference>
<accession>A0A0U3MWD6</accession>
<dbReference type="SUPFAM" id="SSF111331">
    <property type="entry name" value="NAD kinase/diacylglycerol kinase-like"/>
    <property type="match status" value="1"/>
</dbReference>
<sequence length="371" mass="39510">MAGPPLFVVFNLASGRGDREEVRREIESACAAQGRQAELLTVDAPDRLMETAHEAVRRAQKAGGIVVAAGGDGTLSAVAQATLGSGCAYGVLPRGTFNYFSRTHGISADIREAMKTLLEETPQPVQVGLVNGRAFLVNASVGLYPQLLEDRESWKQQFGRSRLVALGAGIATLLKGHRSLRLHFDAPDAPQAPRDLRTPTLFVGNNALQMEQVGLPESRAIDRGELAGVALRPVGRWALLGLLLQGALGRLGEADELVDFSFKHMTVRARRFGTRRVKVATDGEIVWMQLPLTFEVAPEPLMLVRPRGLAPERAAQQQGAQEASQQGLDAPRGLPPQNPQGSTLTSPSAHSAPSSASSLASPQPATEGPPP</sequence>
<dbReference type="PANTHER" id="PTHR12358:SF54">
    <property type="entry name" value="SPHINGOSINE KINASE RELATED PROTEIN"/>
    <property type="match status" value="1"/>
</dbReference>
<reference evidence="2 3" key="1">
    <citation type="submission" date="2015-12" db="EMBL/GenBank/DDBJ databases">
        <title>Complete genome of Roseateles depolymerans KCTC 42856.</title>
        <authorList>
            <person name="Kim K.M."/>
        </authorList>
    </citation>
    <scope>NUCLEOTIDE SEQUENCE [LARGE SCALE GENOMIC DNA]</scope>
    <source>
        <strain evidence="2 3">KCTC 42856</strain>
    </source>
</reference>
<evidence type="ECO:0000313" key="3">
    <source>
        <dbReference type="Proteomes" id="UP000060699"/>
    </source>
</evidence>
<dbReference type="RefSeq" id="WP_083525477.1">
    <property type="nucleotide sequence ID" value="NZ_CP013729.1"/>
</dbReference>
<dbReference type="AlphaFoldDB" id="A0A0U3MWD6"/>
<organism evidence="2 3">
    <name type="scientific">Roseateles depolymerans</name>
    <dbReference type="NCBI Taxonomy" id="76731"/>
    <lineage>
        <taxon>Bacteria</taxon>
        <taxon>Pseudomonadati</taxon>
        <taxon>Pseudomonadota</taxon>
        <taxon>Betaproteobacteria</taxon>
        <taxon>Burkholderiales</taxon>
        <taxon>Sphaerotilaceae</taxon>
        <taxon>Roseateles</taxon>
    </lineage>
</organism>
<feature type="compositionally biased region" description="Low complexity" evidence="1">
    <location>
        <begin position="314"/>
        <end position="326"/>
    </location>
</feature>
<dbReference type="Gene3D" id="3.40.50.10330">
    <property type="entry name" value="Probable inorganic polyphosphate/atp-NAD kinase, domain 1"/>
    <property type="match status" value="1"/>
</dbReference>
<evidence type="ECO:0000313" key="2">
    <source>
        <dbReference type="EMBL" id="ALV06244.1"/>
    </source>
</evidence>
<dbReference type="STRING" id="76731.RD2015_1762"/>
<dbReference type="Pfam" id="PF00781">
    <property type="entry name" value="DAGK_cat"/>
    <property type="match status" value="1"/>
</dbReference>
<dbReference type="InterPro" id="IPR017438">
    <property type="entry name" value="ATP-NAD_kinase_N"/>
</dbReference>
<feature type="region of interest" description="Disordered" evidence="1">
    <location>
        <begin position="310"/>
        <end position="371"/>
    </location>
</feature>
<dbReference type="SMART" id="SM00046">
    <property type="entry name" value="DAGKc"/>
    <property type="match status" value="1"/>
</dbReference>
<proteinExistence type="predicted"/>
<dbReference type="KEGG" id="rdp:RD2015_1762"/>
<name>A0A0U3MWD6_9BURK</name>
<dbReference type="PANTHER" id="PTHR12358">
    <property type="entry name" value="SPHINGOSINE KINASE"/>
    <property type="match status" value="1"/>
</dbReference>
<gene>
    <name evidence="2" type="ORF">RD2015_1762</name>
</gene>
<dbReference type="InterPro" id="IPR001206">
    <property type="entry name" value="Diacylglycerol_kinase_cat_dom"/>
</dbReference>
<dbReference type="GO" id="GO:0016301">
    <property type="term" value="F:kinase activity"/>
    <property type="evidence" value="ECO:0007669"/>
    <property type="project" value="UniProtKB-KW"/>
</dbReference>
<protein>
    <submittedName>
        <fullName evidence="2">Diacylglycerol kinase</fullName>
    </submittedName>
</protein>
<dbReference type="InterPro" id="IPR050187">
    <property type="entry name" value="Lipid_Phosphate_FormReg"/>
</dbReference>
<dbReference type="Gene3D" id="2.60.200.40">
    <property type="match status" value="1"/>
</dbReference>
<feature type="compositionally biased region" description="Low complexity" evidence="1">
    <location>
        <begin position="342"/>
        <end position="371"/>
    </location>
</feature>
<keyword evidence="2" id="KW-0418">Kinase</keyword>
<dbReference type="InterPro" id="IPR016064">
    <property type="entry name" value="NAD/diacylglycerol_kinase_sf"/>
</dbReference>
<dbReference type="PATRIC" id="fig|76731.3.peg.1805"/>